<evidence type="ECO:0000313" key="5">
    <source>
        <dbReference type="EMBL" id="SVE27523.1"/>
    </source>
</evidence>
<evidence type="ECO:0000256" key="3">
    <source>
        <dbReference type="ARBA" id="ARBA00022801"/>
    </source>
</evidence>
<dbReference type="AlphaFoldDB" id="A0A383C650"/>
<dbReference type="GO" id="GO:0046872">
    <property type="term" value="F:metal ion binding"/>
    <property type="evidence" value="ECO:0007669"/>
    <property type="project" value="UniProtKB-KW"/>
</dbReference>
<evidence type="ECO:0000256" key="2">
    <source>
        <dbReference type="ARBA" id="ARBA00022723"/>
    </source>
</evidence>
<evidence type="ECO:0000256" key="1">
    <source>
        <dbReference type="ARBA" id="ARBA00001947"/>
    </source>
</evidence>
<dbReference type="Gene3D" id="3.40.50.10310">
    <property type="entry name" value="Creatininase"/>
    <property type="match status" value="1"/>
</dbReference>
<dbReference type="GO" id="GO:0016811">
    <property type="term" value="F:hydrolase activity, acting on carbon-nitrogen (but not peptide) bonds, in linear amides"/>
    <property type="evidence" value="ECO:0007669"/>
    <property type="project" value="TreeGrafter"/>
</dbReference>
<evidence type="ECO:0000256" key="4">
    <source>
        <dbReference type="ARBA" id="ARBA00022833"/>
    </source>
</evidence>
<dbReference type="InterPro" id="IPR003785">
    <property type="entry name" value="Creatininase/forma_Hydrolase"/>
</dbReference>
<name>A0A383C650_9ZZZZ</name>
<comment type="cofactor">
    <cofactor evidence="1">
        <name>Zn(2+)</name>
        <dbReference type="ChEBI" id="CHEBI:29105"/>
    </cofactor>
</comment>
<evidence type="ECO:0008006" key="6">
    <source>
        <dbReference type="Google" id="ProtNLM"/>
    </source>
</evidence>
<dbReference type="PANTHER" id="PTHR35005:SF1">
    <property type="entry name" value="2-AMINO-5-FORMYLAMINO-6-RIBOSYLAMINOPYRIMIDIN-4(3H)-ONE 5'-MONOPHOSPHATE DEFORMYLASE"/>
    <property type="match status" value="1"/>
</dbReference>
<keyword evidence="3" id="KW-0378">Hydrolase</keyword>
<organism evidence="5">
    <name type="scientific">marine metagenome</name>
    <dbReference type="NCBI Taxonomy" id="408172"/>
    <lineage>
        <taxon>unclassified sequences</taxon>
        <taxon>metagenomes</taxon>
        <taxon>ecological metagenomes</taxon>
    </lineage>
</organism>
<sequence length="145" mass="16238">MHLKHMRPYQLRRATADNWPLLVPAGCIETHGPHMAIGHDTIIVEEICERIAARVDAVIAPSFDYGHTGYCLGGPADGTIDPDYTAFGDYVKSILRNLLEMKFRRVFVVIMHQGMEAPLALTFKKAAAELSSETALERFPRGWWG</sequence>
<dbReference type="GO" id="GO:0009231">
    <property type="term" value="P:riboflavin biosynthetic process"/>
    <property type="evidence" value="ECO:0007669"/>
    <property type="project" value="TreeGrafter"/>
</dbReference>
<dbReference type="EMBL" id="UINC01206070">
    <property type="protein sequence ID" value="SVE27523.1"/>
    <property type="molecule type" value="Genomic_DNA"/>
</dbReference>
<feature type="non-terminal residue" evidence="5">
    <location>
        <position position="145"/>
    </location>
</feature>
<proteinExistence type="predicted"/>
<protein>
    <recommendedName>
        <fullName evidence="6">Creatininase family protein</fullName>
    </recommendedName>
</protein>
<dbReference type="Pfam" id="PF02633">
    <property type="entry name" value="Creatininase"/>
    <property type="match status" value="1"/>
</dbReference>
<reference evidence="5" key="1">
    <citation type="submission" date="2018-05" db="EMBL/GenBank/DDBJ databases">
        <authorList>
            <person name="Lanie J.A."/>
            <person name="Ng W.-L."/>
            <person name="Kazmierczak K.M."/>
            <person name="Andrzejewski T.M."/>
            <person name="Davidsen T.M."/>
            <person name="Wayne K.J."/>
            <person name="Tettelin H."/>
            <person name="Glass J.I."/>
            <person name="Rusch D."/>
            <person name="Podicherti R."/>
            <person name="Tsui H.-C.T."/>
            <person name="Winkler M.E."/>
        </authorList>
    </citation>
    <scope>NUCLEOTIDE SEQUENCE</scope>
</reference>
<dbReference type="InterPro" id="IPR024087">
    <property type="entry name" value="Creatininase-like_sf"/>
</dbReference>
<keyword evidence="4" id="KW-0862">Zinc</keyword>
<gene>
    <name evidence="5" type="ORF">METZ01_LOCUS480377</name>
</gene>
<keyword evidence="2" id="KW-0479">Metal-binding</keyword>
<dbReference type="PANTHER" id="PTHR35005">
    <property type="entry name" value="3-DEHYDRO-SCYLLO-INOSOSE HYDROLASE"/>
    <property type="match status" value="1"/>
</dbReference>
<accession>A0A383C650</accession>
<dbReference type="SUPFAM" id="SSF102215">
    <property type="entry name" value="Creatininase"/>
    <property type="match status" value="1"/>
</dbReference>